<dbReference type="Gene3D" id="3.90.182.10">
    <property type="entry name" value="Toxin - Anthrax Protective Antigen,domain 1"/>
    <property type="match status" value="1"/>
</dbReference>
<sequence>MLEYTVQKDGYLNHWKISKLKEKYYNSNPDTMEAKIDNSWLDKGFSIHQYPCRKEFLAEYEDREINLRNNPAAENIYFPFGNPKVERSGFWFIPTYLESWAESLIKVPETGEYKFKVKTCGGIKIWIDGKEIVDFRPYARNIEKNKKFSINLDKGSHKFQVFFNDLAERDTLYYFALQSQNDIKIKQIIEAEKDLRKAKDLEKFLQSAHFKVDTYREGKIKLHFSHSFVENLDLKISAGGDFVDFIDQTVREVILPKNKKEIEIGSVEDYPMGFNHFKITALIADNLTISKHLTLQIHQKELLFPPADSLKKRKENNLKFIIEHGESIAQKALAMISEKTELKKAKKILLNELNGIEKRKDCSDFYLVPILWLWIKYKDEVFDDAFWNYAEEVIRGFRYWIDEEGSDVMWYFSENHALLFHVSELLAGQIFPEKGFSNSGITGEEHFKRAEKRLNEWFKRFFAEGFSEWNSTAYLPIDLIGFFALYELADNDNLRIQAEKAIDMTFELIAYNSHHGLMACSHGRSYEKELKGRYVNYTNAVSRVSWGVGYLNEATNAQVLYCLSDYKPDPELKKYVDWNEKNGLIFKNTQGKNNFVDLYLYKTKDYLLTSAIDFKSAKKGYQEHVSQLTIDAEALCWINHPGENVEIGFGRPAYWAGNGYLPKVSQYKNIQFLLFDIGEDHPVDFTHAYFPAYAFDEYLEKDNYYFARKNNAFFAITAAHKLNLVKDGINQGRELKSSGRKNSWMIRAANDDEFKSFKSFIDQISNSYLDIDEQEIKFIDPKQGEFRFNWKKGLSLNDRVIEVEHTEPTGKLIIDEK</sequence>
<dbReference type="AlphaFoldDB" id="A0A1N6S3T1"/>
<organism evidence="2 3">
    <name type="scientific">Halanaerobium kushneri</name>
    <dbReference type="NCBI Taxonomy" id="56779"/>
    <lineage>
        <taxon>Bacteria</taxon>
        <taxon>Bacillati</taxon>
        <taxon>Bacillota</taxon>
        <taxon>Clostridia</taxon>
        <taxon>Halanaerobiales</taxon>
        <taxon>Halanaerobiaceae</taxon>
        <taxon>Halanaerobium</taxon>
    </lineage>
</organism>
<dbReference type="InterPro" id="IPR011658">
    <property type="entry name" value="PA14_dom"/>
</dbReference>
<proteinExistence type="predicted"/>
<protein>
    <submittedName>
        <fullName evidence="2">PA14 domain-containing protein</fullName>
    </submittedName>
</protein>
<feature type="domain" description="PA14" evidence="1">
    <location>
        <begin position="104"/>
        <end position="136"/>
    </location>
</feature>
<evidence type="ECO:0000313" key="2">
    <source>
        <dbReference type="EMBL" id="SIQ35700.1"/>
    </source>
</evidence>
<evidence type="ECO:0000259" key="1">
    <source>
        <dbReference type="Pfam" id="PF07691"/>
    </source>
</evidence>
<dbReference type="RefSeq" id="WP_076544021.1">
    <property type="nucleotide sequence ID" value="NZ_FTNC01000003.1"/>
</dbReference>
<dbReference type="OrthoDB" id="1029638at2"/>
<dbReference type="Pfam" id="PF07691">
    <property type="entry name" value="PA14"/>
    <property type="match status" value="1"/>
</dbReference>
<keyword evidence="3" id="KW-1185">Reference proteome</keyword>
<evidence type="ECO:0000313" key="3">
    <source>
        <dbReference type="Proteomes" id="UP000185669"/>
    </source>
</evidence>
<accession>A0A1N6S3T1</accession>
<dbReference type="STRING" id="56779.SAMN05421834_103176"/>
<dbReference type="Proteomes" id="UP000185669">
    <property type="component" value="Unassembled WGS sequence"/>
</dbReference>
<dbReference type="SUPFAM" id="SSF56988">
    <property type="entry name" value="Anthrax protective antigen"/>
    <property type="match status" value="1"/>
</dbReference>
<dbReference type="EMBL" id="FTNC01000003">
    <property type="protein sequence ID" value="SIQ35700.1"/>
    <property type="molecule type" value="Genomic_DNA"/>
</dbReference>
<gene>
    <name evidence="2" type="ORF">SAMN05421834_103176</name>
</gene>
<name>A0A1N6S3T1_9FIRM</name>
<reference evidence="3" key="1">
    <citation type="submission" date="2017-01" db="EMBL/GenBank/DDBJ databases">
        <authorList>
            <person name="Varghese N."/>
            <person name="Submissions S."/>
        </authorList>
    </citation>
    <scope>NUCLEOTIDE SEQUENCE [LARGE SCALE GENOMIC DNA]</scope>
    <source>
        <strain evidence="3">ATCC 700103</strain>
    </source>
</reference>